<dbReference type="InterPro" id="IPR023867">
    <property type="entry name" value="Sulphatase_maturase_rSAM"/>
</dbReference>
<dbReference type="PANTHER" id="PTHR43273">
    <property type="entry name" value="ANAEROBIC SULFATASE-MATURATING ENZYME HOMOLOG ASLB-RELATED"/>
    <property type="match status" value="1"/>
</dbReference>
<evidence type="ECO:0000259" key="6">
    <source>
        <dbReference type="Pfam" id="PF04055"/>
    </source>
</evidence>
<dbReference type="SUPFAM" id="SSF102114">
    <property type="entry name" value="Radical SAM enzymes"/>
    <property type="match status" value="1"/>
</dbReference>
<evidence type="ECO:0000313" key="8">
    <source>
        <dbReference type="Proteomes" id="UP000308828"/>
    </source>
</evidence>
<dbReference type="AlphaFoldDB" id="A0A4S8NU85"/>
<feature type="domain" description="Radical SAM core" evidence="6">
    <location>
        <begin position="107"/>
        <end position="247"/>
    </location>
</feature>
<comment type="caution">
    <text evidence="7">The sequence shown here is derived from an EMBL/GenBank/DDBJ whole genome shotgun (WGS) entry which is preliminary data.</text>
</comment>
<accession>A0A4S8NU85</accession>
<evidence type="ECO:0000256" key="5">
    <source>
        <dbReference type="ARBA" id="ARBA00023014"/>
    </source>
</evidence>
<keyword evidence="3" id="KW-0479">Metal-binding</keyword>
<dbReference type="SFLD" id="SFLDG01067">
    <property type="entry name" value="SPASM/twitch_domain_containing"/>
    <property type="match status" value="1"/>
</dbReference>
<evidence type="ECO:0000256" key="2">
    <source>
        <dbReference type="ARBA" id="ARBA00022691"/>
    </source>
</evidence>
<evidence type="ECO:0000256" key="4">
    <source>
        <dbReference type="ARBA" id="ARBA00023004"/>
    </source>
</evidence>
<dbReference type="EMBL" id="STGV01000006">
    <property type="protein sequence ID" value="THV20878.1"/>
    <property type="molecule type" value="Genomic_DNA"/>
</dbReference>
<name>A0A4S8NU85_9HYPH</name>
<reference evidence="7 8" key="1">
    <citation type="submission" date="2019-04" db="EMBL/GenBank/DDBJ databases">
        <title>Genome sequence of strain shin9-1.</title>
        <authorList>
            <person name="Gao J."/>
            <person name="Sun J."/>
        </authorList>
    </citation>
    <scope>NUCLEOTIDE SEQUENCE [LARGE SCALE GENOMIC DNA]</scope>
    <source>
        <strain evidence="8">shin9-1</strain>
    </source>
</reference>
<dbReference type="PANTHER" id="PTHR43273:SF8">
    <property type="entry name" value="RADICAL SAM DOMAIN PROTEIN"/>
    <property type="match status" value="1"/>
</dbReference>
<dbReference type="OrthoDB" id="9782387at2"/>
<protein>
    <submittedName>
        <fullName evidence="7">Radical SAM protein</fullName>
    </submittedName>
</protein>
<sequence>MMTVMDMREYRWSPDAKFIKRSDGNAVAVNFANSTKRVFGPAESSAISAFSGLTIPFVLEDSVSESLRAALIDGGFLVPEEDFAARDRMIRDAVRTIAEESSGLIIMPTEKCNFRCTYCYESFAKGRMRPERVDALAKVIETRIARARSFSLGFFGGEPLLCSDIILRLCGEAMAQCGRKGIFFGASMSTNAALLTPDLFEQLIRVGLVFFQVTLDGDRELHDRQRVTVKGKGTFDGIVAHLRAMAATSHEFTVALRCNVHVEDSERVLALFDSEELAFVRNDPRFMIDIHYIWASDRQTLAETSKEGCLSGLQAGLDKYALNAELSRRGLSTSSYDDVPGILGSACYAGKKNWFIVGADLKLYKCTVVFDNPKNNVGYIDLSGNMVIDQRLNRLWTGSNAETDSGCGSCYLRVPCGGLACPLTRFTSGSKGCLELRDAGNLRNWAERLSPPAAEQTDPLAIH</sequence>
<dbReference type="InterPro" id="IPR007197">
    <property type="entry name" value="rSAM"/>
</dbReference>
<dbReference type="Gene3D" id="3.20.20.70">
    <property type="entry name" value="Aldolase class I"/>
    <property type="match status" value="1"/>
</dbReference>
<dbReference type="GO" id="GO:0016491">
    <property type="term" value="F:oxidoreductase activity"/>
    <property type="evidence" value="ECO:0007669"/>
    <property type="project" value="InterPro"/>
</dbReference>
<comment type="cofactor">
    <cofactor evidence="1">
        <name>[4Fe-4S] cluster</name>
        <dbReference type="ChEBI" id="CHEBI:49883"/>
    </cofactor>
</comment>
<dbReference type="CDD" id="cd01335">
    <property type="entry name" value="Radical_SAM"/>
    <property type="match status" value="1"/>
</dbReference>
<keyword evidence="4" id="KW-0408">Iron</keyword>
<organism evidence="7 8">
    <name type="scientific">Peteryoungia ipomoeae</name>
    <dbReference type="NCBI Taxonomy" id="1210932"/>
    <lineage>
        <taxon>Bacteria</taxon>
        <taxon>Pseudomonadati</taxon>
        <taxon>Pseudomonadota</taxon>
        <taxon>Alphaproteobacteria</taxon>
        <taxon>Hyphomicrobiales</taxon>
        <taxon>Rhizobiaceae</taxon>
        <taxon>Peteryoungia</taxon>
    </lineage>
</organism>
<dbReference type="SFLD" id="SFLDS00029">
    <property type="entry name" value="Radical_SAM"/>
    <property type="match status" value="1"/>
</dbReference>
<dbReference type="InterPro" id="IPR013785">
    <property type="entry name" value="Aldolase_TIM"/>
</dbReference>
<dbReference type="GO" id="GO:0051536">
    <property type="term" value="F:iron-sulfur cluster binding"/>
    <property type="evidence" value="ECO:0007669"/>
    <property type="project" value="UniProtKB-KW"/>
</dbReference>
<dbReference type="InterPro" id="IPR058240">
    <property type="entry name" value="rSAM_sf"/>
</dbReference>
<evidence type="ECO:0000256" key="1">
    <source>
        <dbReference type="ARBA" id="ARBA00001966"/>
    </source>
</evidence>
<dbReference type="Proteomes" id="UP000308828">
    <property type="component" value="Unassembled WGS sequence"/>
</dbReference>
<evidence type="ECO:0000313" key="7">
    <source>
        <dbReference type="EMBL" id="THV20878.1"/>
    </source>
</evidence>
<keyword evidence="2" id="KW-0949">S-adenosyl-L-methionine</keyword>
<dbReference type="Pfam" id="PF04055">
    <property type="entry name" value="Radical_SAM"/>
    <property type="match status" value="1"/>
</dbReference>
<proteinExistence type="predicted"/>
<evidence type="ECO:0000256" key="3">
    <source>
        <dbReference type="ARBA" id="ARBA00022723"/>
    </source>
</evidence>
<dbReference type="GO" id="GO:0046872">
    <property type="term" value="F:metal ion binding"/>
    <property type="evidence" value="ECO:0007669"/>
    <property type="project" value="UniProtKB-KW"/>
</dbReference>
<keyword evidence="5" id="KW-0411">Iron-sulfur</keyword>
<keyword evidence="8" id="KW-1185">Reference proteome</keyword>
<dbReference type="UniPathway" id="UPA00782"/>
<gene>
    <name evidence="7" type="ORF">FAA97_16905</name>
</gene>